<name>A0A0H1BC51_9EURO</name>
<keyword evidence="9" id="KW-1185">Reference proteome</keyword>
<dbReference type="InterPro" id="IPR019780">
    <property type="entry name" value="Germin_Mn-BS"/>
</dbReference>
<dbReference type="Gene3D" id="2.60.120.10">
    <property type="entry name" value="Jelly Rolls"/>
    <property type="match status" value="1"/>
</dbReference>
<dbReference type="PANTHER" id="PTHR31238">
    <property type="entry name" value="GERMIN-LIKE PROTEIN SUBFAMILY 3 MEMBER 3"/>
    <property type="match status" value="1"/>
</dbReference>
<dbReference type="Pfam" id="PF00190">
    <property type="entry name" value="Cupin_1"/>
    <property type="match status" value="1"/>
</dbReference>
<dbReference type="PROSITE" id="PS00725">
    <property type="entry name" value="GERMIN"/>
    <property type="match status" value="1"/>
</dbReference>
<dbReference type="AlphaFoldDB" id="A0A0H1BC51"/>
<dbReference type="SUPFAM" id="SSF51182">
    <property type="entry name" value="RmlC-like cupins"/>
    <property type="match status" value="1"/>
</dbReference>
<keyword evidence="4" id="KW-0479">Metal-binding</keyword>
<dbReference type="InterPro" id="IPR006045">
    <property type="entry name" value="Cupin_1"/>
</dbReference>
<comment type="subcellular location">
    <subcellularLocation>
        <location evidence="1">Secreted</location>
    </subcellularLocation>
</comment>
<evidence type="ECO:0000256" key="6">
    <source>
        <dbReference type="SAM" id="SignalP"/>
    </source>
</evidence>
<dbReference type="PRINTS" id="PR00325">
    <property type="entry name" value="GERMIN"/>
</dbReference>
<dbReference type="STRING" id="2060906.A0A0H1BC51"/>
<organism evidence="8 9">
    <name type="scientific">Blastomyces silverae</name>
    <dbReference type="NCBI Taxonomy" id="2060906"/>
    <lineage>
        <taxon>Eukaryota</taxon>
        <taxon>Fungi</taxon>
        <taxon>Dikarya</taxon>
        <taxon>Ascomycota</taxon>
        <taxon>Pezizomycotina</taxon>
        <taxon>Eurotiomycetes</taxon>
        <taxon>Eurotiomycetidae</taxon>
        <taxon>Onygenales</taxon>
        <taxon>Ajellomycetaceae</taxon>
        <taxon>Blastomyces</taxon>
    </lineage>
</organism>
<dbReference type="OrthoDB" id="1921208at2759"/>
<feature type="domain" description="Cupin type-1" evidence="7">
    <location>
        <begin position="59"/>
        <end position="207"/>
    </location>
</feature>
<dbReference type="SMART" id="SM00835">
    <property type="entry name" value="Cupin_1"/>
    <property type="match status" value="1"/>
</dbReference>
<evidence type="ECO:0000256" key="4">
    <source>
        <dbReference type="ARBA" id="ARBA00022723"/>
    </source>
</evidence>
<comment type="caution">
    <text evidence="8">The sequence shown here is derived from an EMBL/GenBank/DDBJ whole genome shotgun (WGS) entry which is preliminary data.</text>
</comment>
<dbReference type="GO" id="GO:0030145">
    <property type="term" value="F:manganese ion binding"/>
    <property type="evidence" value="ECO:0007669"/>
    <property type="project" value="InterPro"/>
</dbReference>
<accession>A0A0H1BC51</accession>
<evidence type="ECO:0000256" key="2">
    <source>
        <dbReference type="ARBA" id="ARBA00007456"/>
    </source>
</evidence>
<comment type="similarity">
    <text evidence="2">Belongs to the germin family.</text>
</comment>
<evidence type="ECO:0000313" key="8">
    <source>
        <dbReference type="EMBL" id="KLJ08612.1"/>
    </source>
</evidence>
<protein>
    <recommendedName>
        <fullName evidence="7">Cupin type-1 domain-containing protein</fullName>
    </recommendedName>
</protein>
<keyword evidence="5" id="KW-0464">Manganese</keyword>
<evidence type="ECO:0000256" key="5">
    <source>
        <dbReference type="ARBA" id="ARBA00023211"/>
    </source>
</evidence>
<dbReference type="InterPro" id="IPR011051">
    <property type="entry name" value="RmlC_Cupin_sf"/>
</dbReference>
<evidence type="ECO:0000259" key="7">
    <source>
        <dbReference type="SMART" id="SM00835"/>
    </source>
</evidence>
<gene>
    <name evidence="8" type="ORF">EMPG_15955</name>
</gene>
<evidence type="ECO:0000256" key="1">
    <source>
        <dbReference type="ARBA" id="ARBA00004613"/>
    </source>
</evidence>
<evidence type="ECO:0000313" key="9">
    <source>
        <dbReference type="Proteomes" id="UP000053573"/>
    </source>
</evidence>
<dbReference type="InterPro" id="IPR001929">
    <property type="entry name" value="Germin"/>
</dbReference>
<dbReference type="InterPro" id="IPR014710">
    <property type="entry name" value="RmlC-like_jellyroll"/>
</dbReference>
<reference evidence="9" key="1">
    <citation type="journal article" date="2015" name="PLoS Genet.">
        <title>The dynamic genome and transcriptome of the human fungal pathogen Blastomyces and close relative Emmonsia.</title>
        <authorList>
            <person name="Munoz J.F."/>
            <person name="Gauthier G.M."/>
            <person name="Desjardins C.A."/>
            <person name="Gallo J.E."/>
            <person name="Holder J."/>
            <person name="Sullivan T.D."/>
            <person name="Marty A.J."/>
            <person name="Carmen J.C."/>
            <person name="Chen Z."/>
            <person name="Ding L."/>
            <person name="Gujja S."/>
            <person name="Magrini V."/>
            <person name="Misas E."/>
            <person name="Mitreva M."/>
            <person name="Priest M."/>
            <person name="Saif S."/>
            <person name="Whiston E.A."/>
            <person name="Young S."/>
            <person name="Zeng Q."/>
            <person name="Goldman W.E."/>
            <person name="Mardis E.R."/>
            <person name="Taylor J.W."/>
            <person name="McEwen J.G."/>
            <person name="Clay O.K."/>
            <person name="Klein B.S."/>
            <person name="Cuomo C.A."/>
        </authorList>
    </citation>
    <scope>NUCLEOTIDE SEQUENCE [LARGE SCALE GENOMIC DNA]</scope>
    <source>
        <strain evidence="9">UAMH 139</strain>
    </source>
</reference>
<evidence type="ECO:0000256" key="3">
    <source>
        <dbReference type="ARBA" id="ARBA00022525"/>
    </source>
</evidence>
<keyword evidence="3" id="KW-0964">Secreted</keyword>
<sequence>MHLFTQIFLFVAAASAAPSFKRKAKRPERADINLVRDLITAPSMVDRINLIPKDSDFVFKFTDPPFTSGISKGNGGHSVSATRSTFPALIGSGVSMTLGFLDGCGFNTPHTHPRAAEMNIMVDGRLKTQFIMENGARAVTNSLNRYDMTIFPPGAMHAEFNPDCTPATFVAGFGDEDHGVQQTAQAFFGLRNDMIDATLGVSGATVSGKDIDTYRELIPKNIALGVDKCLKKCGLKRNAKRNLDRW</sequence>
<feature type="chain" id="PRO_5005199574" description="Cupin type-1 domain-containing protein" evidence="6">
    <location>
        <begin position="17"/>
        <end position="246"/>
    </location>
</feature>
<dbReference type="GO" id="GO:0005576">
    <property type="term" value="C:extracellular region"/>
    <property type="evidence" value="ECO:0007669"/>
    <property type="project" value="UniProtKB-SubCell"/>
</dbReference>
<dbReference type="Proteomes" id="UP000053573">
    <property type="component" value="Unassembled WGS sequence"/>
</dbReference>
<dbReference type="CDD" id="cd02241">
    <property type="entry name" value="cupin_OxOx"/>
    <property type="match status" value="1"/>
</dbReference>
<keyword evidence="6" id="KW-0732">Signal</keyword>
<feature type="signal peptide" evidence="6">
    <location>
        <begin position="1"/>
        <end position="16"/>
    </location>
</feature>
<dbReference type="EMBL" id="LDEV01002560">
    <property type="protein sequence ID" value="KLJ08612.1"/>
    <property type="molecule type" value="Genomic_DNA"/>
</dbReference>
<proteinExistence type="inferred from homology"/>